<proteinExistence type="predicted"/>
<reference evidence="1" key="1">
    <citation type="submission" date="2018-05" db="EMBL/GenBank/DDBJ databases">
        <authorList>
            <person name="Lanie J.A."/>
            <person name="Ng W.-L."/>
            <person name="Kazmierczak K.M."/>
            <person name="Andrzejewski T.M."/>
            <person name="Davidsen T.M."/>
            <person name="Wayne K.J."/>
            <person name="Tettelin H."/>
            <person name="Glass J.I."/>
            <person name="Rusch D."/>
            <person name="Podicherti R."/>
            <person name="Tsui H.-C.T."/>
            <person name="Winkler M.E."/>
        </authorList>
    </citation>
    <scope>NUCLEOTIDE SEQUENCE</scope>
</reference>
<name>A0A381V803_9ZZZZ</name>
<protein>
    <submittedName>
        <fullName evidence="1">Uncharacterized protein</fullName>
    </submittedName>
</protein>
<gene>
    <name evidence="1" type="ORF">METZ01_LOCUS89148</name>
</gene>
<organism evidence="1">
    <name type="scientific">marine metagenome</name>
    <dbReference type="NCBI Taxonomy" id="408172"/>
    <lineage>
        <taxon>unclassified sequences</taxon>
        <taxon>metagenomes</taxon>
        <taxon>ecological metagenomes</taxon>
    </lineage>
</organism>
<accession>A0A381V803</accession>
<evidence type="ECO:0000313" key="1">
    <source>
        <dbReference type="EMBL" id="SVA36294.1"/>
    </source>
</evidence>
<dbReference type="AlphaFoldDB" id="A0A381V803"/>
<sequence>MNNYAARYVPSLLALLVTGFQPAISMAQMGMGMGMGMGTPDARFVVAPEVGEQISDVTIVDDQGNPVNIRELASQSPYTVLTLGCLT</sequence>
<dbReference type="EMBL" id="UINC01008056">
    <property type="protein sequence ID" value="SVA36294.1"/>
    <property type="molecule type" value="Genomic_DNA"/>
</dbReference>